<proteinExistence type="predicted"/>
<feature type="signal peptide" evidence="1">
    <location>
        <begin position="1"/>
        <end position="20"/>
    </location>
</feature>
<evidence type="ECO:0000313" key="2">
    <source>
        <dbReference type="EMBL" id="MFG6447486.1"/>
    </source>
</evidence>
<dbReference type="Proteomes" id="UP001606099">
    <property type="component" value="Unassembled WGS sequence"/>
</dbReference>
<keyword evidence="1" id="KW-0732">Signal</keyword>
<reference evidence="2 3" key="1">
    <citation type="submission" date="2024-08" db="EMBL/GenBank/DDBJ databases">
        <authorList>
            <person name="Lu H."/>
        </authorList>
    </citation>
    <scope>NUCLEOTIDE SEQUENCE [LARGE SCALE GENOMIC DNA]</scope>
    <source>
        <strain evidence="2 3">BYS180W</strain>
    </source>
</reference>
<dbReference type="EMBL" id="JBIGHZ010000002">
    <property type="protein sequence ID" value="MFG6447486.1"/>
    <property type="molecule type" value="Genomic_DNA"/>
</dbReference>
<sequence>MPWKKVFAIVIFFCSCSSWAASIDCIEVKNGSILEVELRSQDGHDNCFLFEGISSLKQLNIISKSIKDFDHKVTVFELDGNSQRQFVGDWSSDSQGLVGAQLDILGRRIGLSIVPVTETDKNKHLSVMYVADKGYAVVVMDISKIQMANGSVGPRPDPVVRCARYPCPQARSVQSPSSTGSVATKCSLSPKMPAGKHPDFDVDANLADFSA</sequence>
<organism evidence="2 3">
    <name type="scientific">Roseateles rivi</name>
    <dbReference type="NCBI Taxonomy" id="3299028"/>
    <lineage>
        <taxon>Bacteria</taxon>
        <taxon>Pseudomonadati</taxon>
        <taxon>Pseudomonadota</taxon>
        <taxon>Betaproteobacteria</taxon>
        <taxon>Burkholderiales</taxon>
        <taxon>Sphaerotilaceae</taxon>
        <taxon>Roseateles</taxon>
    </lineage>
</organism>
<protein>
    <submittedName>
        <fullName evidence="2">Uncharacterized protein</fullName>
    </submittedName>
</protein>
<evidence type="ECO:0000313" key="3">
    <source>
        <dbReference type="Proteomes" id="UP001606099"/>
    </source>
</evidence>
<dbReference type="PROSITE" id="PS51257">
    <property type="entry name" value="PROKAR_LIPOPROTEIN"/>
    <property type="match status" value="1"/>
</dbReference>
<name>A0ABW7FT29_9BURK</name>
<keyword evidence="3" id="KW-1185">Reference proteome</keyword>
<dbReference type="RefSeq" id="WP_394458892.1">
    <property type="nucleotide sequence ID" value="NZ_JBIGHZ010000002.1"/>
</dbReference>
<feature type="chain" id="PRO_5046520251" evidence="1">
    <location>
        <begin position="21"/>
        <end position="211"/>
    </location>
</feature>
<evidence type="ECO:0000256" key="1">
    <source>
        <dbReference type="SAM" id="SignalP"/>
    </source>
</evidence>
<gene>
    <name evidence="2" type="ORF">ACG0Z6_04410</name>
</gene>
<accession>A0ABW7FT29</accession>
<comment type="caution">
    <text evidence="2">The sequence shown here is derived from an EMBL/GenBank/DDBJ whole genome shotgun (WGS) entry which is preliminary data.</text>
</comment>